<keyword evidence="2" id="KW-0269">Exonuclease</keyword>
<gene>
    <name evidence="2" type="ORF">SAMN05421825_0925</name>
</gene>
<dbReference type="STRING" id="454006.SAMN05421825_0925"/>
<keyword evidence="2" id="KW-0378">Hydrolase</keyword>
<dbReference type="Pfam" id="PF19580">
    <property type="entry name" value="Exo_endo_phos_3"/>
    <property type="match status" value="1"/>
</dbReference>
<organism evidence="2 3">
    <name type="scientific">Epilithonimonas hungarica</name>
    <dbReference type="NCBI Taxonomy" id="454006"/>
    <lineage>
        <taxon>Bacteria</taxon>
        <taxon>Pseudomonadati</taxon>
        <taxon>Bacteroidota</taxon>
        <taxon>Flavobacteriia</taxon>
        <taxon>Flavobacteriales</taxon>
        <taxon>Weeksellaceae</taxon>
        <taxon>Chryseobacterium group</taxon>
        <taxon>Epilithonimonas</taxon>
    </lineage>
</organism>
<reference evidence="3" key="1">
    <citation type="submission" date="2016-10" db="EMBL/GenBank/DDBJ databases">
        <authorList>
            <person name="Varghese N."/>
            <person name="Submissions S."/>
        </authorList>
    </citation>
    <scope>NUCLEOTIDE SEQUENCE [LARGE SCALE GENOMIC DNA]</scope>
    <source>
        <strain evidence="3">DSM 19684</strain>
    </source>
</reference>
<dbReference type="AlphaFoldDB" id="A0A1G7HXD4"/>
<dbReference type="InterPro" id="IPR005135">
    <property type="entry name" value="Endo/exonuclease/phosphatase"/>
</dbReference>
<keyword evidence="3" id="KW-1185">Reference proteome</keyword>
<dbReference type="GO" id="GO:0004519">
    <property type="term" value="F:endonuclease activity"/>
    <property type="evidence" value="ECO:0007669"/>
    <property type="project" value="UniProtKB-KW"/>
</dbReference>
<dbReference type="SUPFAM" id="SSF56219">
    <property type="entry name" value="DNase I-like"/>
    <property type="match status" value="1"/>
</dbReference>
<feature type="domain" description="Endonuclease/exonuclease/phosphatase" evidence="1">
    <location>
        <begin position="37"/>
        <end position="313"/>
    </location>
</feature>
<name>A0A1G7HXD4_9FLAO</name>
<dbReference type="PANTHER" id="PTHR42834">
    <property type="entry name" value="ENDONUCLEASE/EXONUCLEASE/PHOSPHATASE FAMILY PROTEIN (AFU_ORTHOLOGUE AFUA_3G09210)"/>
    <property type="match status" value="1"/>
</dbReference>
<evidence type="ECO:0000313" key="2">
    <source>
        <dbReference type="EMBL" id="SDF05013.1"/>
    </source>
</evidence>
<dbReference type="EMBL" id="FNBH01000001">
    <property type="protein sequence ID" value="SDF05013.1"/>
    <property type="molecule type" value="Genomic_DNA"/>
</dbReference>
<dbReference type="Proteomes" id="UP000199203">
    <property type="component" value="Unassembled WGS sequence"/>
</dbReference>
<proteinExistence type="predicted"/>
<dbReference type="Gene3D" id="3.60.10.10">
    <property type="entry name" value="Endonuclease/exonuclease/phosphatase"/>
    <property type="match status" value="1"/>
</dbReference>
<protein>
    <submittedName>
        <fullName evidence="2">Endonuclease/Exonuclease/phosphatase family protein</fullName>
    </submittedName>
</protein>
<keyword evidence="2" id="KW-0255">Endonuclease</keyword>
<dbReference type="InterPro" id="IPR036691">
    <property type="entry name" value="Endo/exonu/phosph_ase_sf"/>
</dbReference>
<keyword evidence="2" id="KW-0540">Nuclease</keyword>
<evidence type="ECO:0000313" key="3">
    <source>
        <dbReference type="Proteomes" id="UP000199203"/>
    </source>
</evidence>
<dbReference type="PANTHER" id="PTHR42834:SF1">
    <property type="entry name" value="ENDONUCLEASE_EXONUCLEASE_PHOSPHATASE FAMILY PROTEIN (AFU_ORTHOLOGUE AFUA_3G09210)"/>
    <property type="match status" value="1"/>
</dbReference>
<accession>A0A1G7HXD4</accession>
<sequence length="313" mass="37143">MFVPLFIPEERSGKMANQELFLFYNVENFYPPNQESLGFHNWDDYKYNLKIRKMTNVFRFIEEDYGQLPSIIGLAEIGARLVLEDLIQEDSPICDYEIIYELSNDSRNLSVALLFDKRKLTLEKHQTLQFQLDEKQAFNTRDILHAEFLYQGKKLHLFVVHLPSKRNQDAKKEQRDYIFEKLKETLQELFDKNESVILMGDFNENPDNEAMQELLYNNNGEKILDNPFEALFENHYFSAYHGKKGVCFDQITYTGQSLMSQFNIKMIEAEIYNSPRLRNKNNKNLKYPYRTYSGSRYMGGYSDHFPVMLKLKK</sequence>
<dbReference type="GO" id="GO:0004527">
    <property type="term" value="F:exonuclease activity"/>
    <property type="evidence" value="ECO:0007669"/>
    <property type="project" value="UniProtKB-KW"/>
</dbReference>
<evidence type="ECO:0000259" key="1">
    <source>
        <dbReference type="Pfam" id="PF19580"/>
    </source>
</evidence>